<evidence type="ECO:0000313" key="2">
    <source>
        <dbReference type="Proteomes" id="UP000004913"/>
    </source>
</evidence>
<organism evidence="1 2">
    <name type="scientific">Dysgonomonas gadei ATCC BAA-286</name>
    <dbReference type="NCBI Taxonomy" id="742766"/>
    <lineage>
        <taxon>Bacteria</taxon>
        <taxon>Pseudomonadati</taxon>
        <taxon>Bacteroidota</taxon>
        <taxon>Bacteroidia</taxon>
        <taxon>Bacteroidales</taxon>
        <taxon>Dysgonomonadaceae</taxon>
        <taxon>Dysgonomonas</taxon>
    </lineage>
</organism>
<keyword evidence="2" id="KW-1185">Reference proteome</keyword>
<gene>
    <name evidence="1" type="ORF">HMPREF9455_02496</name>
</gene>
<evidence type="ECO:0000313" key="1">
    <source>
        <dbReference type="EMBL" id="EGK01304.1"/>
    </source>
</evidence>
<comment type="caution">
    <text evidence="1">The sequence shown here is derived from an EMBL/GenBank/DDBJ whole genome shotgun (WGS) entry which is preliminary data.</text>
</comment>
<sequence length="59" mass="6728">MKKLSDVSGFNDIWLINVSKAMVEIPDFRAFSLEHPGFGKRCLNSLKLLQNWLQVGTFS</sequence>
<dbReference type="AlphaFoldDB" id="F5IZH9"/>
<dbReference type="EMBL" id="ADLV01000029">
    <property type="protein sequence ID" value="EGK01304.1"/>
    <property type="molecule type" value="Genomic_DNA"/>
</dbReference>
<dbReference type="HOGENOM" id="CLU_2953048_0_0_10"/>
<accession>F5IZH9</accession>
<proteinExistence type="predicted"/>
<dbReference type="Proteomes" id="UP000004913">
    <property type="component" value="Unassembled WGS sequence"/>
</dbReference>
<protein>
    <submittedName>
        <fullName evidence="1">Uncharacterized protein</fullName>
    </submittedName>
</protein>
<name>F5IZH9_9BACT</name>
<reference evidence="1 2" key="1">
    <citation type="submission" date="2011-04" db="EMBL/GenBank/DDBJ databases">
        <title>The Genome Sequence of Dysgonomonas gadei ATCC BAA-286.</title>
        <authorList>
            <consortium name="The Broad Institute Genome Sequencing Platform"/>
            <person name="Earl A."/>
            <person name="Ward D."/>
            <person name="Feldgarden M."/>
            <person name="Gevers D."/>
            <person name="Pudlo N."/>
            <person name="Martens E."/>
            <person name="Allen-Vercoe E."/>
            <person name="Young S.K."/>
            <person name="Zeng Q."/>
            <person name="Gargeya S."/>
            <person name="Fitzgerald M."/>
            <person name="Haas B."/>
            <person name="Abouelleil A."/>
            <person name="Alvarado L."/>
            <person name="Arachchi H.M."/>
            <person name="Berlin A."/>
            <person name="Brown A."/>
            <person name="Chapman S.B."/>
            <person name="Chen Z."/>
            <person name="Dunbar C."/>
            <person name="Freedman E."/>
            <person name="Gearin G."/>
            <person name="Gellesch M."/>
            <person name="Goldberg J."/>
            <person name="Griggs A."/>
            <person name="Gujja S."/>
            <person name="Heiman D."/>
            <person name="Howarth C."/>
            <person name="Larson L."/>
            <person name="Lui A."/>
            <person name="MacDonald P.J.P."/>
            <person name="Mehta T."/>
            <person name="Montmayeur A."/>
            <person name="Murphy C."/>
            <person name="Neiman D."/>
            <person name="Pearson M."/>
            <person name="Priest M."/>
            <person name="Roberts A."/>
            <person name="Saif S."/>
            <person name="Shea T."/>
            <person name="Shenoy N."/>
            <person name="Sisk P."/>
            <person name="Stolte C."/>
            <person name="Sykes S."/>
            <person name="Yandava C."/>
            <person name="Wortman J."/>
            <person name="Nusbaum C."/>
            <person name="Birren B."/>
        </authorList>
    </citation>
    <scope>NUCLEOTIDE SEQUENCE [LARGE SCALE GENOMIC DNA]</scope>
    <source>
        <strain evidence="1 2">ATCC BAA-286</strain>
    </source>
</reference>